<proteinExistence type="inferred from homology"/>
<dbReference type="InterPro" id="IPR004846">
    <property type="entry name" value="T2SS/T3SS_dom"/>
</dbReference>
<dbReference type="InterPro" id="IPR001775">
    <property type="entry name" value="GspD/PilQ"/>
</dbReference>
<dbReference type="Gene3D" id="2.60.40.3470">
    <property type="match status" value="1"/>
</dbReference>
<feature type="compositionally biased region" description="Low complexity" evidence="9">
    <location>
        <begin position="130"/>
        <end position="151"/>
    </location>
</feature>
<comment type="subcellular location">
    <subcellularLocation>
        <location evidence="1 8">Cell outer membrane</location>
    </subcellularLocation>
</comment>
<reference evidence="12 13" key="1">
    <citation type="journal article" date="2021" name="Int. J. Syst. Evol. Microbiol.">
        <title>Steroidobacter gossypii sp. nov., isolated from soil of cotton cropping field.</title>
        <authorList>
            <person name="Huang R."/>
            <person name="Yang S."/>
            <person name="Zhen C."/>
            <person name="Liu W."/>
        </authorList>
    </citation>
    <scope>NUCLEOTIDE SEQUENCE [LARGE SCALE GENOMIC DNA]</scope>
    <source>
        <strain evidence="12 13">S1-65</strain>
    </source>
</reference>
<evidence type="ECO:0000256" key="3">
    <source>
        <dbReference type="ARBA" id="ARBA00022448"/>
    </source>
</evidence>
<dbReference type="PRINTS" id="PR00811">
    <property type="entry name" value="BCTERIALGSPD"/>
</dbReference>
<evidence type="ECO:0000256" key="6">
    <source>
        <dbReference type="ARBA" id="ARBA00023136"/>
    </source>
</evidence>
<dbReference type="InterPro" id="IPR013355">
    <property type="entry name" value="Pilus_4_PilQ"/>
</dbReference>
<dbReference type="Gene3D" id="3.30.1370.120">
    <property type="match status" value="1"/>
</dbReference>
<dbReference type="PROSITE" id="PS00875">
    <property type="entry name" value="T2SP_D"/>
    <property type="match status" value="1"/>
</dbReference>
<dbReference type="InterPro" id="IPR038591">
    <property type="entry name" value="NolW-like_sf"/>
</dbReference>
<evidence type="ECO:0000313" key="13">
    <source>
        <dbReference type="Proteomes" id="UP000661077"/>
    </source>
</evidence>
<dbReference type="InterPro" id="IPR051808">
    <property type="entry name" value="Type_IV_pilus_biogenesis"/>
</dbReference>
<feature type="region of interest" description="Disordered" evidence="9">
    <location>
        <begin position="125"/>
        <end position="153"/>
    </location>
</feature>
<comment type="caution">
    <text evidence="12">The sequence shown here is derived from an EMBL/GenBank/DDBJ whole genome shotgun (WGS) entry which is preliminary data.</text>
</comment>
<dbReference type="Pfam" id="PF11741">
    <property type="entry name" value="AMIN"/>
    <property type="match status" value="2"/>
</dbReference>
<dbReference type="Proteomes" id="UP000661077">
    <property type="component" value="Unassembled WGS sequence"/>
</dbReference>
<evidence type="ECO:0000256" key="7">
    <source>
        <dbReference type="ARBA" id="ARBA00023237"/>
    </source>
</evidence>
<dbReference type="EMBL" id="JAEVLS010000001">
    <property type="protein sequence ID" value="MBM0104059.1"/>
    <property type="molecule type" value="Genomic_DNA"/>
</dbReference>
<evidence type="ECO:0000256" key="1">
    <source>
        <dbReference type="ARBA" id="ARBA00004442"/>
    </source>
</evidence>
<protein>
    <submittedName>
        <fullName evidence="12">Type IV pilus secretin PilQ</fullName>
    </submittedName>
</protein>
<name>A0ABS1WSW1_9GAMM</name>
<dbReference type="InterPro" id="IPR004845">
    <property type="entry name" value="T2SS_GspD_CS"/>
</dbReference>
<keyword evidence="5" id="KW-0653">Protein transport</keyword>
<evidence type="ECO:0000256" key="5">
    <source>
        <dbReference type="ARBA" id="ARBA00022927"/>
    </source>
</evidence>
<evidence type="ECO:0000256" key="9">
    <source>
        <dbReference type="SAM" id="MobiDB-lite"/>
    </source>
</evidence>
<comment type="similarity">
    <text evidence="2">Belongs to the bacterial secretin family. PilQ subfamily.</text>
</comment>
<evidence type="ECO:0000259" key="11">
    <source>
        <dbReference type="SMART" id="SM00965"/>
    </source>
</evidence>
<evidence type="ECO:0000256" key="10">
    <source>
        <dbReference type="SAM" id="SignalP"/>
    </source>
</evidence>
<evidence type="ECO:0000256" key="2">
    <source>
        <dbReference type="ARBA" id="ARBA00006304"/>
    </source>
</evidence>
<dbReference type="SMART" id="SM00965">
    <property type="entry name" value="STN"/>
    <property type="match status" value="1"/>
</dbReference>
<gene>
    <name evidence="12" type="ORF">JM946_04855</name>
</gene>
<evidence type="ECO:0000256" key="4">
    <source>
        <dbReference type="ARBA" id="ARBA00022729"/>
    </source>
</evidence>
<keyword evidence="4 10" id="KW-0732">Signal</keyword>
<keyword evidence="3 8" id="KW-0813">Transport</keyword>
<keyword evidence="6" id="KW-0472">Membrane</keyword>
<organism evidence="12 13">
    <name type="scientific">Steroidobacter gossypii</name>
    <dbReference type="NCBI Taxonomy" id="2805490"/>
    <lineage>
        <taxon>Bacteria</taxon>
        <taxon>Pseudomonadati</taxon>
        <taxon>Pseudomonadota</taxon>
        <taxon>Gammaproteobacteria</taxon>
        <taxon>Steroidobacterales</taxon>
        <taxon>Steroidobacteraceae</taxon>
        <taxon>Steroidobacter</taxon>
    </lineage>
</organism>
<dbReference type="Gene3D" id="2.60.40.3500">
    <property type="match status" value="1"/>
</dbReference>
<dbReference type="PANTHER" id="PTHR30604">
    <property type="entry name" value="PROTEIN TRANSPORT PROTEIN HOFQ"/>
    <property type="match status" value="1"/>
</dbReference>
<feature type="domain" description="Secretin/TonB short N-terminal" evidence="11">
    <location>
        <begin position="299"/>
        <end position="347"/>
    </location>
</feature>
<accession>A0ABS1WSW1</accession>
<feature type="signal peptide" evidence="10">
    <location>
        <begin position="1"/>
        <end position="18"/>
    </location>
</feature>
<dbReference type="InterPro" id="IPR005644">
    <property type="entry name" value="NolW-like"/>
</dbReference>
<dbReference type="PANTHER" id="PTHR30604:SF1">
    <property type="entry name" value="DNA UTILIZATION PROTEIN HOFQ"/>
    <property type="match status" value="1"/>
</dbReference>
<evidence type="ECO:0000313" key="12">
    <source>
        <dbReference type="EMBL" id="MBM0104059.1"/>
    </source>
</evidence>
<evidence type="ECO:0000256" key="8">
    <source>
        <dbReference type="RuleBase" id="RU004004"/>
    </source>
</evidence>
<dbReference type="Pfam" id="PF03958">
    <property type="entry name" value="Secretin_N"/>
    <property type="match status" value="1"/>
</dbReference>
<dbReference type="InterPro" id="IPR021731">
    <property type="entry name" value="AMIN_dom"/>
</dbReference>
<keyword evidence="7" id="KW-0998">Cell outer membrane</keyword>
<feature type="chain" id="PRO_5045519952" evidence="10">
    <location>
        <begin position="19"/>
        <end position="722"/>
    </location>
</feature>
<dbReference type="NCBIfam" id="TIGR02515">
    <property type="entry name" value="IV_pilus_PilQ"/>
    <property type="match status" value="1"/>
</dbReference>
<keyword evidence="13" id="KW-1185">Reference proteome</keyword>
<dbReference type="Gene3D" id="3.30.1370.130">
    <property type="match status" value="1"/>
</dbReference>
<sequence>MFLAVAAWAGLGAQTALAQSANRLESIQAQATAGDKVELTLRLSDTAPTPLTFTVDNPARIALDLPSTSVAMTSRRVDVKQGVLDTVNVAEANGRTRVVLNVDTLVPYDTRVQGNTIIVSLSSPGTGRSLQSSAAPGGLAAAAQRPSAAPSVPGVRSVNNIDFRRGGDGAARIIVELTDSKVPADLRQEGGKIVVNFAKTAIPENLLQRLDVVDFATPVSSVDALRVGDGTRLVISASGDYEQLAYQSDNVYTIEVKPVVKLPPELRDKKEYVGERLTLNFQDIETRAVLQLLADTSGQNMVISDSVAGNVTLRLQSVPWDQALDVVMRTKGLDSRQEGNVIFIAPAAEIAAREKELLTARKEAQELSPLRTEYLQVNYAKAADLATLIKSGAGSLISERGSVAIDERTNTLLLQDTAERLADIRRLVSTLDIPVKQVMIEARIVIVSDDYSRDLGVRFGANVAFSQGGNDGLGLLGRALNSDDQIVISPNPAVAGSDGNPVGTPAIGNEGQLGGFGLPENAVDRYLVNLPAANPAGRLALALLDSDYLVDLELSAAQAEGRGEIISSPRLITANQREATIEQGVEIPYQESSSSGATTTQFKKAVLSLKVTPQITPDNRVILDLTVSKDSVGQLVASATGGFVPSIDTREIVTQVLVNDGQTVVLGGILETERRDAETKVPYLGDIPVVGRLFKQTTTTDNKDELLIFVTPRILREGSSLY</sequence>
<dbReference type="Pfam" id="PF00263">
    <property type="entry name" value="Secretin"/>
    <property type="match status" value="1"/>
</dbReference>
<dbReference type="InterPro" id="IPR011662">
    <property type="entry name" value="Secretin/TonB_short_N"/>
</dbReference>